<dbReference type="OrthoDB" id="3681637at2"/>
<evidence type="ECO:0000313" key="1">
    <source>
        <dbReference type="EMBL" id="SIR75155.1"/>
    </source>
</evidence>
<evidence type="ECO:0000313" key="2">
    <source>
        <dbReference type="Proteomes" id="UP000186218"/>
    </source>
</evidence>
<dbReference type="SUPFAM" id="SSF55961">
    <property type="entry name" value="Bet v1-like"/>
    <property type="match status" value="1"/>
</dbReference>
<dbReference type="Pfam" id="PF10604">
    <property type="entry name" value="Polyketide_cyc2"/>
    <property type="match status" value="1"/>
</dbReference>
<dbReference type="EMBL" id="FTNT01000002">
    <property type="protein sequence ID" value="SIR75155.1"/>
    <property type="molecule type" value="Genomic_DNA"/>
</dbReference>
<dbReference type="CDD" id="cd07812">
    <property type="entry name" value="SRPBCC"/>
    <property type="match status" value="1"/>
</dbReference>
<reference evidence="1 2" key="1">
    <citation type="submission" date="2017-01" db="EMBL/GenBank/DDBJ databases">
        <authorList>
            <person name="Mah S.A."/>
            <person name="Swanson W.J."/>
            <person name="Moy G.W."/>
            <person name="Vacquier V.D."/>
        </authorList>
    </citation>
    <scope>NUCLEOTIDE SEQUENCE [LARGE SCALE GENOMIC DNA]</scope>
    <source>
        <strain evidence="1 2">CPCC 203464</strain>
    </source>
</reference>
<keyword evidence="2" id="KW-1185">Reference proteome</keyword>
<dbReference type="AlphaFoldDB" id="A0A1N7DHD0"/>
<dbReference type="Gene3D" id="3.30.530.20">
    <property type="match status" value="1"/>
</dbReference>
<protein>
    <submittedName>
        <fullName evidence="1">Polyketide cyclase / dehydrase and lipid transport</fullName>
    </submittedName>
</protein>
<dbReference type="Proteomes" id="UP000186218">
    <property type="component" value="Unassembled WGS sequence"/>
</dbReference>
<sequence>MAKVSDTVEIELGPDDAFTCVSDLSRYEDWLTIHDGWRSPLPAEDEIGKGTSVDSVIKVKGTRVRFAWTVTTFDPPRRVELKGSGKGGVKAELTLSVAPKDAGSTVTFEINLGGLALMGPAGKAAAKALQKDLRESLQKFHSVFS</sequence>
<proteinExistence type="predicted"/>
<dbReference type="InterPro" id="IPR019587">
    <property type="entry name" value="Polyketide_cyclase/dehydratase"/>
</dbReference>
<dbReference type="STRING" id="1344003.SAMN05445060_0630"/>
<dbReference type="InterPro" id="IPR023393">
    <property type="entry name" value="START-like_dom_sf"/>
</dbReference>
<dbReference type="RefSeq" id="WP_076476548.1">
    <property type="nucleotide sequence ID" value="NZ_FTNT01000002.1"/>
</dbReference>
<accession>A0A1N7DHD0</accession>
<organism evidence="1 2">
    <name type="scientific">Williamsia sterculiae</name>
    <dbReference type="NCBI Taxonomy" id="1344003"/>
    <lineage>
        <taxon>Bacteria</taxon>
        <taxon>Bacillati</taxon>
        <taxon>Actinomycetota</taxon>
        <taxon>Actinomycetes</taxon>
        <taxon>Mycobacteriales</taxon>
        <taxon>Nocardiaceae</taxon>
        <taxon>Williamsia</taxon>
    </lineage>
</organism>
<gene>
    <name evidence="1" type="ORF">SAMN05445060_0630</name>
</gene>
<name>A0A1N7DHD0_9NOCA</name>